<dbReference type="InterPro" id="IPR029058">
    <property type="entry name" value="AB_hydrolase_fold"/>
</dbReference>
<evidence type="ECO:0000256" key="2">
    <source>
        <dbReference type="ARBA" id="ARBA00022801"/>
    </source>
</evidence>
<dbReference type="InterPro" id="IPR051601">
    <property type="entry name" value="Serine_prot/Carboxylest_S33"/>
</dbReference>
<keyword evidence="2 4" id="KW-0378">Hydrolase</keyword>
<sequence length="425" mass="48767">MTFKETIPGVKTKKHFFNLPVDYRSDDFQRLTIFARELVASEAEFEQLPYLVFFQGGPGFSAPRPNDNEGWIKRALKEYRVLLIDPRGTGLSSPINADSLSHLTDDEKVNYLSCFRADAIVRDAEEIRQLICANNKWSILGQSFGGFCVLQYLGDFPDSLSAAYITGGIPLLDGHADDVYHATYQRVIEKNKAFFSRFEDAQDLLTELADYVNSNEVFLPSGERLTVEMLQLIGINLGLQHGAADVYYLIEQAIIKTPFGKKINPYFLEKFSQLIDYNSNPIFSILHEPIYSQEFATQWSAEKVRQKFPEFNYQPGKALMFTGEMIYPWMFEQFKQLIPFKEVANRLALKADWPKLYNIERLSNNEVPIAAAIYTEDMFVDKTLSLKTANRIPNLKYWLTSEYEHNGIRVDGESILDKLISLNKK</sequence>
<name>A0A545U8W6_9GAMM</name>
<dbReference type="RefSeq" id="WP_142932831.1">
    <property type="nucleotide sequence ID" value="NZ_ML660167.1"/>
</dbReference>
<dbReference type="EMBL" id="VIKS01000011">
    <property type="protein sequence ID" value="TQV85912.1"/>
    <property type="molecule type" value="Genomic_DNA"/>
</dbReference>
<reference evidence="4 5" key="1">
    <citation type="submission" date="2019-07" db="EMBL/GenBank/DDBJ databases">
        <title>Draft genome for Aliikangiella sp. M105.</title>
        <authorList>
            <person name="Wang G."/>
        </authorList>
    </citation>
    <scope>NUCLEOTIDE SEQUENCE [LARGE SCALE GENOMIC DNA]</scope>
    <source>
        <strain evidence="4 5">M105</strain>
    </source>
</reference>
<dbReference type="OrthoDB" id="9796770at2"/>
<dbReference type="InterPro" id="IPR002410">
    <property type="entry name" value="Peptidase_S33"/>
</dbReference>
<dbReference type="AlphaFoldDB" id="A0A545U8W6"/>
<evidence type="ECO:0000259" key="3">
    <source>
        <dbReference type="Pfam" id="PF00561"/>
    </source>
</evidence>
<feature type="domain" description="AB hydrolase-1" evidence="3">
    <location>
        <begin position="50"/>
        <end position="192"/>
    </location>
</feature>
<dbReference type="InterPro" id="IPR000073">
    <property type="entry name" value="AB_hydrolase_1"/>
</dbReference>
<protein>
    <submittedName>
        <fullName evidence="4">Alpha/beta hydrolase</fullName>
    </submittedName>
</protein>
<dbReference type="Pfam" id="PF00561">
    <property type="entry name" value="Abhydrolase_1"/>
    <property type="match status" value="1"/>
</dbReference>
<gene>
    <name evidence="4" type="ORF">FLL46_18490</name>
</gene>
<evidence type="ECO:0000256" key="1">
    <source>
        <dbReference type="ARBA" id="ARBA00010088"/>
    </source>
</evidence>
<dbReference type="PRINTS" id="PR00793">
    <property type="entry name" value="PROAMNOPTASE"/>
</dbReference>
<dbReference type="Gene3D" id="3.40.50.1820">
    <property type="entry name" value="alpha/beta hydrolase"/>
    <property type="match status" value="1"/>
</dbReference>
<dbReference type="GO" id="GO:0006508">
    <property type="term" value="P:proteolysis"/>
    <property type="evidence" value="ECO:0007669"/>
    <property type="project" value="InterPro"/>
</dbReference>
<proteinExistence type="inferred from homology"/>
<comment type="caution">
    <text evidence="4">The sequence shown here is derived from an EMBL/GenBank/DDBJ whole genome shotgun (WGS) entry which is preliminary data.</text>
</comment>
<dbReference type="Proteomes" id="UP000315439">
    <property type="component" value="Unassembled WGS sequence"/>
</dbReference>
<keyword evidence="5" id="KW-1185">Reference proteome</keyword>
<comment type="similarity">
    <text evidence="1">Belongs to the peptidase S33 family.</text>
</comment>
<evidence type="ECO:0000313" key="5">
    <source>
        <dbReference type="Proteomes" id="UP000315439"/>
    </source>
</evidence>
<organism evidence="4 5">
    <name type="scientific">Aliikangiella coralliicola</name>
    <dbReference type="NCBI Taxonomy" id="2592383"/>
    <lineage>
        <taxon>Bacteria</taxon>
        <taxon>Pseudomonadati</taxon>
        <taxon>Pseudomonadota</taxon>
        <taxon>Gammaproteobacteria</taxon>
        <taxon>Oceanospirillales</taxon>
        <taxon>Pleioneaceae</taxon>
        <taxon>Aliikangiella</taxon>
    </lineage>
</organism>
<dbReference type="PANTHER" id="PTHR43248">
    <property type="entry name" value="2-SUCCINYL-6-HYDROXY-2,4-CYCLOHEXADIENE-1-CARBOXYLATE SYNTHASE"/>
    <property type="match status" value="1"/>
</dbReference>
<dbReference type="GO" id="GO:0008233">
    <property type="term" value="F:peptidase activity"/>
    <property type="evidence" value="ECO:0007669"/>
    <property type="project" value="InterPro"/>
</dbReference>
<accession>A0A545U8W6</accession>
<evidence type="ECO:0000313" key="4">
    <source>
        <dbReference type="EMBL" id="TQV85912.1"/>
    </source>
</evidence>
<dbReference type="PANTHER" id="PTHR43248:SF2">
    <property type="entry name" value="PROLYL AMINOPEPTIDASE"/>
    <property type="match status" value="1"/>
</dbReference>
<dbReference type="SUPFAM" id="SSF53474">
    <property type="entry name" value="alpha/beta-Hydrolases"/>
    <property type="match status" value="1"/>
</dbReference>